<feature type="region of interest" description="Disordered" evidence="1">
    <location>
        <begin position="507"/>
        <end position="543"/>
    </location>
</feature>
<feature type="compositionally biased region" description="Basic and acidic residues" evidence="1">
    <location>
        <begin position="520"/>
        <end position="543"/>
    </location>
</feature>
<comment type="caution">
    <text evidence="3">The sequence shown here is derived from an EMBL/GenBank/DDBJ whole genome shotgun (WGS) entry which is preliminary data.</text>
</comment>
<sequence length="543" mass="63216">MFTNDNPNQLIYENKILHISVLGGIRLEGLDRLRVTLKIHNPETPLIAVRHNLDLYNDTQVEKLIRKTAVKLEIGHSVIEACINELIEELEKYRLEQLENQHTEKEIKPLTEDERKESLELLESENLLERTNELIGQSGMIGEEVNRLIMFLIFCSRKRNQPLHVVSLGSSGTGKTHLQESIGNLIPEEEKIEITTLSENAFYYFGQQELKNKLILIEDLDGVLQALYPLRELQSKKKISKTIAFKNTKGETKSVHITVEGPVCVAGCTTQESIYEDNANRSFLLYLDETPEQDEKIMAYQRKLSAGKIDTISKQNAIRILQNSQRLLENIKVVNPYAEYLQLPKEILKPRRTNAHYLQFIEVVTYYSQYQRERKVDEETGEEYIETTIEDIRNTNELLKEVLIRKSDLLTGNSRNQLEKFKNSLENLGQTFTNLQLRYALKVTKTTAQRYLNQWQEIGLIKKMQNKETQTYYYQLIDENEYKNLEMSINEILENALLQISNRNTETDRNITTPVSDETNAEKEKEEPKQRNIKKDKTTEKTE</sequence>
<evidence type="ECO:0000313" key="4">
    <source>
        <dbReference type="Proteomes" id="UP000256326"/>
    </source>
</evidence>
<evidence type="ECO:0000313" key="2">
    <source>
        <dbReference type="EMBL" id="REC71103.1"/>
    </source>
</evidence>
<feature type="compositionally biased region" description="Polar residues" evidence="1">
    <location>
        <begin position="507"/>
        <end position="518"/>
    </location>
</feature>
<proteinExistence type="predicted"/>
<keyword evidence="4" id="KW-1185">Reference proteome</keyword>
<evidence type="ECO:0000256" key="1">
    <source>
        <dbReference type="SAM" id="MobiDB-lite"/>
    </source>
</evidence>
<organism evidence="3 4">
    <name type="scientific">Epilithonimonas hispanica</name>
    <dbReference type="NCBI Taxonomy" id="358687"/>
    <lineage>
        <taxon>Bacteria</taxon>
        <taxon>Pseudomonadati</taxon>
        <taxon>Bacteroidota</taxon>
        <taxon>Flavobacteriia</taxon>
        <taxon>Flavobacteriales</taxon>
        <taxon>Weeksellaceae</taxon>
        <taxon>Chryseobacterium group</taxon>
        <taxon>Epilithonimonas</taxon>
    </lineage>
</organism>
<protein>
    <submittedName>
        <fullName evidence="3">Uncharacterized protein</fullName>
    </submittedName>
</protein>
<accession>A0A3D9CZN7</accession>
<evidence type="ECO:0000313" key="3">
    <source>
        <dbReference type="EMBL" id="REC71108.1"/>
    </source>
</evidence>
<dbReference type="OrthoDB" id="9804281at2"/>
<name>A0A3D9CZN7_9FLAO</name>
<reference evidence="3 4" key="1">
    <citation type="journal article" date="2006" name="Int. J. Syst. Evol. Microbiol.">
        <title>Chryseobacterium hispanicum sp. nov., isolated from the drinking water distribution system of Sevilla, Spain.</title>
        <authorList>
            <person name="Gallego V."/>
            <person name="Garcia M.T."/>
            <person name="Ventosa A."/>
        </authorList>
    </citation>
    <scope>NUCLEOTIDE SEQUENCE [LARGE SCALE GENOMIC DNA]</scope>
    <source>
        <strain evidence="3 4">KCTC 22104</strain>
    </source>
</reference>
<dbReference type="AlphaFoldDB" id="A0A3D9CZN7"/>
<dbReference type="EMBL" id="QNUG01000012">
    <property type="protein sequence ID" value="REC71108.1"/>
    <property type="molecule type" value="Genomic_DNA"/>
</dbReference>
<dbReference type="SUPFAM" id="SSF52540">
    <property type="entry name" value="P-loop containing nucleoside triphosphate hydrolases"/>
    <property type="match status" value="1"/>
</dbReference>
<dbReference type="InterPro" id="IPR027417">
    <property type="entry name" value="P-loop_NTPase"/>
</dbReference>
<gene>
    <name evidence="2" type="ORF">DRF58_07575</name>
    <name evidence="3" type="ORF">DRF58_07600</name>
</gene>
<dbReference type="RefSeq" id="WP_116034309.1">
    <property type="nucleotide sequence ID" value="NZ_JBHLVV010000124.1"/>
</dbReference>
<dbReference type="Proteomes" id="UP000256326">
    <property type="component" value="Unassembled WGS sequence"/>
</dbReference>
<dbReference type="EMBL" id="QNUG01000012">
    <property type="protein sequence ID" value="REC71103.1"/>
    <property type="molecule type" value="Genomic_DNA"/>
</dbReference>
<reference evidence="3" key="2">
    <citation type="submission" date="2018-06" db="EMBL/GenBank/DDBJ databases">
        <authorList>
            <person name="Zhirakovskaya E."/>
        </authorList>
    </citation>
    <scope>NUCLEOTIDE SEQUENCE</scope>
    <source>
        <strain evidence="3">KCTC 22104</strain>
    </source>
</reference>